<feature type="transmembrane region" description="Helical" evidence="12">
    <location>
        <begin position="178"/>
        <end position="198"/>
    </location>
</feature>
<keyword evidence="11 12" id="KW-0472">Membrane</keyword>
<dbReference type="AlphaFoldDB" id="A0A928Z493"/>
<evidence type="ECO:0000256" key="11">
    <source>
        <dbReference type="ARBA" id="ARBA00023136"/>
    </source>
</evidence>
<keyword evidence="9 12" id="KW-1133">Transmembrane helix</keyword>
<evidence type="ECO:0000256" key="2">
    <source>
        <dbReference type="ARBA" id="ARBA00009779"/>
    </source>
</evidence>
<evidence type="ECO:0000256" key="3">
    <source>
        <dbReference type="ARBA" id="ARBA00022475"/>
    </source>
</evidence>
<dbReference type="Proteomes" id="UP000625316">
    <property type="component" value="Unassembled WGS sequence"/>
</dbReference>
<name>A0A928Z493_9CYAN</name>
<evidence type="ECO:0000256" key="8">
    <source>
        <dbReference type="ARBA" id="ARBA00022833"/>
    </source>
</evidence>
<evidence type="ECO:0000256" key="7">
    <source>
        <dbReference type="ARBA" id="ARBA00022801"/>
    </source>
</evidence>
<dbReference type="InterPro" id="IPR022919">
    <property type="entry name" value="Pept_M48_protease_HtpX"/>
</dbReference>
<comment type="subcellular location">
    <subcellularLocation>
        <location evidence="1 12">Cell membrane</location>
        <topology evidence="1 12">Multi-pass membrane protein</topology>
    </subcellularLocation>
</comment>
<dbReference type="GO" id="GO:0006508">
    <property type="term" value="P:proteolysis"/>
    <property type="evidence" value="ECO:0007669"/>
    <property type="project" value="UniProtKB-KW"/>
</dbReference>
<feature type="active site" evidence="12">
    <location>
        <position position="132"/>
    </location>
</feature>
<keyword evidence="4 12" id="KW-0645">Protease</keyword>
<evidence type="ECO:0000313" key="15">
    <source>
        <dbReference type="Proteomes" id="UP000625316"/>
    </source>
</evidence>
<evidence type="ECO:0000256" key="10">
    <source>
        <dbReference type="ARBA" id="ARBA00023049"/>
    </source>
</evidence>
<sequence>MNQFKTVALLGLLSGLLVLISYEVFGGIGGASTGLLLAALMNMGSWYFSDKIALSAYRAKPLEADQAPALYQMVQRLSEKADIPMPAIYLVPGQAANAFATGRDPEHAAVAVTEGILSMLPEDELEGVIAHELSHVLSRDTLTQAVAATIGGAISWLGEMVFWFGMGNRDDNEGGNPIGLLLTMFLAPVSATIIQMGLSRTREFAADASAARLTGKPMALANALRRLETSAQTMPMQGNPAFSPLLIVNPPMGKQLMNLFATHPPTEARIEKLDEIAQELSGTKVPDALEA</sequence>
<dbReference type="EMBL" id="JADEXQ010000028">
    <property type="protein sequence ID" value="MBE9030093.1"/>
    <property type="molecule type" value="Genomic_DNA"/>
</dbReference>
<evidence type="ECO:0000259" key="13">
    <source>
        <dbReference type="Pfam" id="PF01435"/>
    </source>
</evidence>
<reference evidence="14" key="1">
    <citation type="submission" date="2020-10" db="EMBL/GenBank/DDBJ databases">
        <authorList>
            <person name="Castelo-Branco R."/>
            <person name="Eusebio N."/>
            <person name="Adriana R."/>
            <person name="Vieira A."/>
            <person name="Brugerolle De Fraissinette N."/>
            <person name="Rezende De Castro R."/>
            <person name="Schneider M.P."/>
            <person name="Vasconcelos V."/>
            <person name="Leao P.N."/>
        </authorList>
    </citation>
    <scope>NUCLEOTIDE SEQUENCE</scope>
    <source>
        <strain evidence="14">LEGE 11480</strain>
    </source>
</reference>
<feature type="binding site" evidence="12">
    <location>
        <position position="203"/>
    </location>
    <ligand>
        <name>Zn(2+)</name>
        <dbReference type="ChEBI" id="CHEBI:29105"/>
        <note>catalytic</note>
    </ligand>
</feature>
<organism evidence="14 15">
    <name type="scientific">Romeriopsis navalis LEGE 11480</name>
    <dbReference type="NCBI Taxonomy" id="2777977"/>
    <lineage>
        <taxon>Bacteria</taxon>
        <taxon>Bacillati</taxon>
        <taxon>Cyanobacteriota</taxon>
        <taxon>Cyanophyceae</taxon>
        <taxon>Leptolyngbyales</taxon>
        <taxon>Leptolyngbyaceae</taxon>
        <taxon>Romeriopsis</taxon>
        <taxon>Romeriopsis navalis</taxon>
    </lineage>
</organism>
<gene>
    <name evidence="12" type="primary">htpX</name>
    <name evidence="14" type="ORF">IQ266_10170</name>
</gene>
<evidence type="ECO:0000256" key="6">
    <source>
        <dbReference type="ARBA" id="ARBA00022723"/>
    </source>
</evidence>
<dbReference type="InterPro" id="IPR050083">
    <property type="entry name" value="HtpX_protease"/>
</dbReference>
<evidence type="ECO:0000313" key="14">
    <source>
        <dbReference type="EMBL" id="MBE9030093.1"/>
    </source>
</evidence>
<dbReference type="EC" id="3.4.24.-" evidence="12"/>
<dbReference type="HAMAP" id="MF_00188">
    <property type="entry name" value="Pept_M48_protease_HtpX"/>
    <property type="match status" value="1"/>
</dbReference>
<proteinExistence type="inferred from homology"/>
<dbReference type="InterPro" id="IPR001915">
    <property type="entry name" value="Peptidase_M48"/>
</dbReference>
<feature type="binding site" evidence="12">
    <location>
        <position position="135"/>
    </location>
    <ligand>
        <name>Zn(2+)</name>
        <dbReference type="ChEBI" id="CHEBI:29105"/>
        <note>catalytic</note>
    </ligand>
</feature>
<dbReference type="GO" id="GO:0005886">
    <property type="term" value="C:plasma membrane"/>
    <property type="evidence" value="ECO:0007669"/>
    <property type="project" value="UniProtKB-SubCell"/>
</dbReference>
<dbReference type="Gene3D" id="3.30.2010.10">
    <property type="entry name" value="Metalloproteases ('zincins'), catalytic domain"/>
    <property type="match status" value="1"/>
</dbReference>
<evidence type="ECO:0000256" key="9">
    <source>
        <dbReference type="ARBA" id="ARBA00022989"/>
    </source>
</evidence>
<comment type="similarity">
    <text evidence="2 12">Belongs to the peptidase M48B family.</text>
</comment>
<feature type="transmembrane region" description="Helical" evidence="12">
    <location>
        <begin position="145"/>
        <end position="166"/>
    </location>
</feature>
<dbReference type="Pfam" id="PF01435">
    <property type="entry name" value="Peptidase_M48"/>
    <property type="match status" value="1"/>
</dbReference>
<dbReference type="RefSeq" id="WP_264324920.1">
    <property type="nucleotide sequence ID" value="NZ_JADEXQ010000028.1"/>
</dbReference>
<accession>A0A928Z493</accession>
<evidence type="ECO:0000256" key="1">
    <source>
        <dbReference type="ARBA" id="ARBA00004651"/>
    </source>
</evidence>
<keyword evidence="3 12" id="KW-1003">Cell membrane</keyword>
<keyword evidence="7 12" id="KW-0378">Hydrolase</keyword>
<evidence type="ECO:0000256" key="4">
    <source>
        <dbReference type="ARBA" id="ARBA00022670"/>
    </source>
</evidence>
<comment type="caution">
    <text evidence="14">The sequence shown here is derived from an EMBL/GenBank/DDBJ whole genome shotgun (WGS) entry which is preliminary data.</text>
</comment>
<dbReference type="PANTHER" id="PTHR43221:SF1">
    <property type="entry name" value="PROTEASE HTPX"/>
    <property type="match status" value="1"/>
</dbReference>
<keyword evidence="8 12" id="KW-0862">Zinc</keyword>
<dbReference type="GO" id="GO:0004222">
    <property type="term" value="F:metalloendopeptidase activity"/>
    <property type="evidence" value="ECO:0007669"/>
    <property type="project" value="UniProtKB-UniRule"/>
</dbReference>
<feature type="domain" description="Peptidase M48" evidence="13">
    <location>
        <begin position="66"/>
        <end position="276"/>
    </location>
</feature>
<feature type="binding site" evidence="12">
    <location>
        <position position="131"/>
    </location>
    <ligand>
        <name>Zn(2+)</name>
        <dbReference type="ChEBI" id="CHEBI:29105"/>
        <note>catalytic</note>
    </ligand>
</feature>
<feature type="transmembrane region" description="Helical" evidence="12">
    <location>
        <begin position="31"/>
        <end position="48"/>
    </location>
</feature>
<evidence type="ECO:0000256" key="12">
    <source>
        <dbReference type="HAMAP-Rule" id="MF_00188"/>
    </source>
</evidence>
<evidence type="ECO:0000256" key="5">
    <source>
        <dbReference type="ARBA" id="ARBA00022692"/>
    </source>
</evidence>
<keyword evidence="6 12" id="KW-0479">Metal-binding</keyword>
<dbReference type="GO" id="GO:0008270">
    <property type="term" value="F:zinc ion binding"/>
    <property type="evidence" value="ECO:0007669"/>
    <property type="project" value="UniProtKB-UniRule"/>
</dbReference>
<keyword evidence="5 12" id="KW-0812">Transmembrane</keyword>
<dbReference type="CDD" id="cd07336">
    <property type="entry name" value="M48B_HtpX_like"/>
    <property type="match status" value="1"/>
</dbReference>
<comment type="cofactor">
    <cofactor evidence="12">
        <name>Zn(2+)</name>
        <dbReference type="ChEBI" id="CHEBI:29105"/>
    </cofactor>
    <text evidence="12">Binds 1 zinc ion per subunit.</text>
</comment>
<keyword evidence="10 12" id="KW-0482">Metalloprotease</keyword>
<dbReference type="PANTHER" id="PTHR43221">
    <property type="entry name" value="PROTEASE HTPX"/>
    <property type="match status" value="1"/>
</dbReference>
<protein>
    <recommendedName>
        <fullName evidence="12">Protease HtpX homolog</fullName>
        <ecNumber evidence="12">3.4.24.-</ecNumber>
    </recommendedName>
</protein>
<keyword evidence="15" id="KW-1185">Reference proteome</keyword>